<proteinExistence type="predicted"/>
<gene>
    <name evidence="2" type="ORF">BJX63DRAFT_438120</name>
</gene>
<organism evidence="2 3">
    <name type="scientific">Aspergillus granulosus</name>
    <dbReference type="NCBI Taxonomy" id="176169"/>
    <lineage>
        <taxon>Eukaryota</taxon>
        <taxon>Fungi</taxon>
        <taxon>Dikarya</taxon>
        <taxon>Ascomycota</taxon>
        <taxon>Pezizomycotina</taxon>
        <taxon>Eurotiomycetes</taxon>
        <taxon>Eurotiomycetidae</taxon>
        <taxon>Eurotiales</taxon>
        <taxon>Aspergillaceae</taxon>
        <taxon>Aspergillus</taxon>
        <taxon>Aspergillus subgen. Nidulantes</taxon>
    </lineage>
</organism>
<evidence type="ECO:0000313" key="3">
    <source>
        <dbReference type="Proteomes" id="UP001610334"/>
    </source>
</evidence>
<evidence type="ECO:0000256" key="1">
    <source>
        <dbReference type="SAM" id="Phobius"/>
    </source>
</evidence>
<keyword evidence="1" id="KW-0812">Transmembrane</keyword>
<dbReference type="EMBL" id="JBFXLT010000202">
    <property type="protein sequence ID" value="KAL2802181.1"/>
    <property type="molecule type" value="Genomic_DNA"/>
</dbReference>
<keyword evidence="3" id="KW-1185">Reference proteome</keyword>
<comment type="caution">
    <text evidence="2">The sequence shown here is derived from an EMBL/GenBank/DDBJ whole genome shotgun (WGS) entry which is preliminary data.</text>
</comment>
<evidence type="ECO:0000313" key="2">
    <source>
        <dbReference type="EMBL" id="KAL2802181.1"/>
    </source>
</evidence>
<protein>
    <submittedName>
        <fullName evidence="2">Uncharacterized protein</fullName>
    </submittedName>
</protein>
<reference evidence="2 3" key="1">
    <citation type="submission" date="2024-07" db="EMBL/GenBank/DDBJ databases">
        <title>Section-level genome sequencing and comparative genomics of Aspergillus sections Usti and Cavernicolus.</title>
        <authorList>
            <consortium name="Lawrence Berkeley National Laboratory"/>
            <person name="Nybo J.L."/>
            <person name="Vesth T.C."/>
            <person name="Theobald S."/>
            <person name="Frisvad J.C."/>
            <person name="Larsen T.O."/>
            <person name="Kjaerboelling I."/>
            <person name="Rothschild-Mancinelli K."/>
            <person name="Lyhne E.K."/>
            <person name="Kogle M.E."/>
            <person name="Barry K."/>
            <person name="Clum A."/>
            <person name="Na H."/>
            <person name="Ledsgaard L."/>
            <person name="Lin J."/>
            <person name="Lipzen A."/>
            <person name="Kuo A."/>
            <person name="Riley R."/>
            <person name="Mondo S."/>
            <person name="Labutti K."/>
            <person name="Haridas S."/>
            <person name="Pangalinan J."/>
            <person name="Salamov A.A."/>
            <person name="Simmons B.A."/>
            <person name="Magnuson J.K."/>
            <person name="Chen J."/>
            <person name="Drula E."/>
            <person name="Henrissat B."/>
            <person name="Wiebenga A."/>
            <person name="Lubbers R.J."/>
            <person name="Gomes A.C."/>
            <person name="Makela M.R."/>
            <person name="Stajich J."/>
            <person name="Grigoriev I.V."/>
            <person name="Mortensen U.H."/>
            <person name="De Vries R.P."/>
            <person name="Baker S.E."/>
            <person name="Andersen M.R."/>
        </authorList>
    </citation>
    <scope>NUCLEOTIDE SEQUENCE [LARGE SCALE GENOMIC DNA]</scope>
    <source>
        <strain evidence="2 3">CBS 588.65</strain>
    </source>
</reference>
<keyword evidence="1" id="KW-0472">Membrane</keyword>
<keyword evidence="1" id="KW-1133">Transmembrane helix</keyword>
<accession>A0ABR4GSX8</accession>
<dbReference type="Proteomes" id="UP001610334">
    <property type="component" value="Unassembled WGS sequence"/>
</dbReference>
<name>A0ABR4GSX8_9EURO</name>
<feature type="transmembrane region" description="Helical" evidence="1">
    <location>
        <begin position="327"/>
        <end position="360"/>
    </location>
</feature>
<sequence>MIPPNDEEKENITRGLLLEDSKGAYKAFPAYFKLYESIFCPAEEHDTIIQIHNPAFDCHDDIIKCARRLRANPMLTREELARILSLNQAVSERDCQNAIQSVIRVAFMLDCSLKDKYLPNYKVGGYSPARWEAGEPFIAYIKRAISRSSLPQESGFEVYKHKNDLKAWKLKKRCHLQFLPTDNIIEHLLYNPKTRIVRVFHHTAYLKAHLRRLKDKPISLDASASLKLGMLPPQVLAETLHTIQFILFPVSGYKAQKSIRILDVLVRKHGFDPNAELNEGRIRNDGTEVRYWYWNDRLEVLYHLAKNPPPRNRLVGWVERHTTERNALTVAIIGLFLSAFFGLITCLIGGAQLAIAILAWKDPKKSS</sequence>